<evidence type="ECO:0000256" key="1">
    <source>
        <dbReference type="SAM" id="Phobius"/>
    </source>
</evidence>
<feature type="transmembrane region" description="Helical" evidence="1">
    <location>
        <begin position="316"/>
        <end position="339"/>
    </location>
</feature>
<organism evidence="2 3">
    <name type="scientific">Algoriphagus boseongensis</name>
    <dbReference type="NCBI Taxonomy" id="1442587"/>
    <lineage>
        <taxon>Bacteria</taxon>
        <taxon>Pseudomonadati</taxon>
        <taxon>Bacteroidota</taxon>
        <taxon>Cytophagia</taxon>
        <taxon>Cytophagales</taxon>
        <taxon>Cyclobacteriaceae</taxon>
        <taxon>Algoriphagus</taxon>
    </lineage>
</organism>
<proteinExistence type="predicted"/>
<accession>A0A4R6T7B4</accession>
<dbReference type="OrthoDB" id="9342495at2"/>
<feature type="transmembrane region" description="Helical" evidence="1">
    <location>
        <begin position="278"/>
        <end position="296"/>
    </location>
</feature>
<dbReference type="PANTHER" id="PTHR41983">
    <property type="entry name" value="SHORT-CHAIN FATTY ACID TRANSPORTER-RELATED"/>
    <property type="match status" value="1"/>
</dbReference>
<feature type="transmembrane region" description="Helical" evidence="1">
    <location>
        <begin position="203"/>
        <end position="225"/>
    </location>
</feature>
<feature type="transmembrane region" description="Helical" evidence="1">
    <location>
        <begin position="351"/>
        <end position="371"/>
    </location>
</feature>
<feature type="transmembrane region" description="Helical" evidence="1">
    <location>
        <begin position="114"/>
        <end position="138"/>
    </location>
</feature>
<gene>
    <name evidence="2" type="ORF">DFQ04_0348</name>
</gene>
<dbReference type="PANTHER" id="PTHR41983:SF2">
    <property type="entry name" value="SHORT-CHAIN FATTY ACID TRANSPORTER-RELATED"/>
    <property type="match status" value="1"/>
</dbReference>
<evidence type="ECO:0000313" key="3">
    <source>
        <dbReference type="Proteomes" id="UP000294535"/>
    </source>
</evidence>
<dbReference type="Pfam" id="PF02667">
    <property type="entry name" value="SCFA_trans"/>
    <property type="match status" value="1"/>
</dbReference>
<keyword evidence="3" id="KW-1185">Reference proteome</keyword>
<dbReference type="AlphaFoldDB" id="A0A4R6T7B4"/>
<dbReference type="GO" id="GO:0005886">
    <property type="term" value="C:plasma membrane"/>
    <property type="evidence" value="ECO:0007669"/>
    <property type="project" value="TreeGrafter"/>
</dbReference>
<feature type="transmembrane region" description="Helical" evidence="1">
    <location>
        <begin position="65"/>
        <end position="93"/>
    </location>
</feature>
<feature type="transmembrane region" description="Helical" evidence="1">
    <location>
        <begin position="428"/>
        <end position="450"/>
    </location>
</feature>
<comment type="caution">
    <text evidence="2">The sequence shown here is derived from an EMBL/GenBank/DDBJ whole genome shotgun (WGS) entry which is preliminary data.</text>
</comment>
<dbReference type="InterPro" id="IPR006160">
    <property type="entry name" value="SCFA_transpt_AtoE"/>
</dbReference>
<dbReference type="Proteomes" id="UP000294535">
    <property type="component" value="Unassembled WGS sequence"/>
</dbReference>
<evidence type="ECO:0000313" key="2">
    <source>
        <dbReference type="EMBL" id="TDQ18546.1"/>
    </source>
</evidence>
<keyword evidence="1" id="KW-0472">Membrane</keyword>
<reference evidence="2 3" key="1">
    <citation type="submission" date="2019-03" db="EMBL/GenBank/DDBJ databases">
        <title>Genomic Encyclopedia of Type Strains, Phase III (KMG-III): the genomes of soil and plant-associated and newly described type strains.</title>
        <authorList>
            <person name="Whitman W."/>
        </authorList>
    </citation>
    <scope>NUCLEOTIDE SEQUENCE [LARGE SCALE GENOMIC DNA]</scope>
    <source>
        <strain evidence="2 3">CECT 8446</strain>
    </source>
</reference>
<name>A0A4R6T7B4_9BACT</name>
<dbReference type="EMBL" id="SNYF01000005">
    <property type="protein sequence ID" value="TDQ18546.1"/>
    <property type="molecule type" value="Genomic_DNA"/>
</dbReference>
<feature type="transmembrane region" description="Helical" evidence="1">
    <location>
        <begin position="21"/>
        <end position="45"/>
    </location>
</feature>
<protein>
    <submittedName>
        <fullName evidence="2">Short-chain fatty acids transporter</fullName>
    </submittedName>
</protein>
<keyword evidence="1" id="KW-0812">Transmembrane</keyword>
<feature type="transmembrane region" description="Helical" evidence="1">
    <location>
        <begin position="252"/>
        <end position="271"/>
    </location>
</feature>
<keyword evidence="1" id="KW-1133">Transmembrane helix</keyword>
<sequence length="451" mass="49678">MLIKLFYFKLKKVLKNLNQNNYLNTIFSPIGLLIGLTLVTFLMVIQLELDSGKSVFEAIPSSLSFWQSGFFNLLAFTLQMMMVLAFGYALAIFRPINKMLKKAAELPHDLIKATLLVSGITMLSGLINWGFGLVIGAIFSRMVHESLVERGRKSNPELLAACGYLGMAVWHGGLSASSLLSIAEKGHSLENQIGVIPIDQTIFSYENLIFTGGLILVFILVSGIMGKYSSGDSFIQDNLPLKSIEASGEDRLAKWVGIFILLVILSGSIFGKNSGLSTISLNWVIFLLFGTTLVFYKSWGSFLKAMGEGLKSTLDIFIQFPFYGGIMGLILSSGLLISLSDFITEISGKEFFPLFAFYSSALVNFFIPSGGGQWAVQGPLLMKTAEILELSYAKMALVFAYGDQITNLLQPFWALPLLAITGVSVRKLLPYCLVFFLAGFIYLSMMIWILI</sequence>